<evidence type="ECO:0000313" key="1">
    <source>
        <dbReference type="EMBL" id="JAE20830.1"/>
    </source>
</evidence>
<sequence>MGFSTAAGSTHNMCLYSSSPKSCVVFDFLSHGFHTTASGSPSFFMTNVLFFS</sequence>
<protein>
    <submittedName>
        <fullName evidence="1">Uncharacterized protein</fullName>
    </submittedName>
</protein>
<dbReference type="AlphaFoldDB" id="A0A0A9G6X4"/>
<dbReference type="EMBL" id="GBRH01177066">
    <property type="protein sequence ID" value="JAE20830.1"/>
    <property type="molecule type" value="Transcribed_RNA"/>
</dbReference>
<reference evidence="1" key="2">
    <citation type="journal article" date="2015" name="Data Brief">
        <title>Shoot transcriptome of the giant reed, Arundo donax.</title>
        <authorList>
            <person name="Barrero R.A."/>
            <person name="Guerrero F.D."/>
            <person name="Moolhuijzen P."/>
            <person name="Goolsby J.A."/>
            <person name="Tidwell J."/>
            <person name="Bellgard S.E."/>
            <person name="Bellgard M.I."/>
        </authorList>
    </citation>
    <scope>NUCLEOTIDE SEQUENCE</scope>
    <source>
        <tissue evidence="1">Shoot tissue taken approximately 20 cm above the soil surface</tissue>
    </source>
</reference>
<accession>A0A0A9G6X4</accession>
<reference evidence="1" key="1">
    <citation type="submission" date="2014-09" db="EMBL/GenBank/DDBJ databases">
        <authorList>
            <person name="Magalhaes I.L.F."/>
            <person name="Oliveira U."/>
            <person name="Santos F.R."/>
            <person name="Vidigal T.H.D.A."/>
            <person name="Brescovit A.D."/>
            <person name="Santos A.J."/>
        </authorList>
    </citation>
    <scope>NUCLEOTIDE SEQUENCE</scope>
    <source>
        <tissue evidence="1">Shoot tissue taken approximately 20 cm above the soil surface</tissue>
    </source>
</reference>
<name>A0A0A9G6X4_ARUDO</name>
<proteinExistence type="predicted"/>
<organism evidence="1">
    <name type="scientific">Arundo donax</name>
    <name type="common">Giant reed</name>
    <name type="synonym">Donax arundinaceus</name>
    <dbReference type="NCBI Taxonomy" id="35708"/>
    <lineage>
        <taxon>Eukaryota</taxon>
        <taxon>Viridiplantae</taxon>
        <taxon>Streptophyta</taxon>
        <taxon>Embryophyta</taxon>
        <taxon>Tracheophyta</taxon>
        <taxon>Spermatophyta</taxon>
        <taxon>Magnoliopsida</taxon>
        <taxon>Liliopsida</taxon>
        <taxon>Poales</taxon>
        <taxon>Poaceae</taxon>
        <taxon>PACMAD clade</taxon>
        <taxon>Arundinoideae</taxon>
        <taxon>Arundineae</taxon>
        <taxon>Arundo</taxon>
    </lineage>
</organism>